<reference evidence="1" key="1">
    <citation type="submission" date="2014-01" db="EMBL/GenBank/DDBJ databases">
        <authorList>
            <person name="Brown-Elliot B."/>
            <person name="Wallace R."/>
            <person name="Lenaerts A."/>
            <person name="Ordway D."/>
            <person name="DeGroote M.A."/>
            <person name="Parker T."/>
            <person name="Sizemore C."/>
            <person name="Tallon L.J."/>
            <person name="Sadzewicz L.K."/>
            <person name="Sengamalay N."/>
            <person name="Fraser C.M."/>
            <person name="Hine E."/>
            <person name="Shefchek K.A."/>
            <person name="Das S.P."/>
            <person name="Tettelin H."/>
        </authorList>
    </citation>
    <scope>NUCLEOTIDE SEQUENCE [LARGE SCALE GENOMIC DNA]</scope>
    <source>
        <strain evidence="1">4042</strain>
    </source>
</reference>
<name>X8C7H7_MYCXE</name>
<organism evidence="1">
    <name type="scientific">Mycobacterium xenopi 4042</name>
    <dbReference type="NCBI Taxonomy" id="1299334"/>
    <lineage>
        <taxon>Bacteria</taxon>
        <taxon>Bacillati</taxon>
        <taxon>Actinomycetota</taxon>
        <taxon>Actinomycetes</taxon>
        <taxon>Mycobacteriales</taxon>
        <taxon>Mycobacteriaceae</taxon>
        <taxon>Mycobacterium</taxon>
    </lineage>
</organism>
<proteinExistence type="predicted"/>
<accession>X8C7H7</accession>
<dbReference type="AlphaFoldDB" id="X8C7H7"/>
<dbReference type="EMBL" id="JAOB01000033">
    <property type="protein sequence ID" value="EUA52277.1"/>
    <property type="molecule type" value="Genomic_DNA"/>
</dbReference>
<evidence type="ECO:0000313" key="1">
    <source>
        <dbReference type="EMBL" id="EUA52277.1"/>
    </source>
</evidence>
<comment type="caution">
    <text evidence="1">The sequence shown here is derived from an EMBL/GenBank/DDBJ whole genome shotgun (WGS) entry which is preliminary data.</text>
</comment>
<protein>
    <submittedName>
        <fullName evidence="1">Uncharacterized protein</fullName>
    </submittedName>
</protein>
<dbReference type="PATRIC" id="fig|1299334.3.peg.3572"/>
<gene>
    <name evidence="1" type="ORF">I553_2463</name>
</gene>
<sequence length="115" mass="12651">MLGKDLASRKAEYKELASIDTPIPTLVLNRTFAPLKAYIAARAAELTDEGKERARDRYAVGVGVALLILDEESKKAARSGRLWEDDTILTSQRAAARAVLAGMTDYDRLAKELED</sequence>